<comment type="function">
    <text evidence="8">Catalyzes the phosphorylation of D-xylulose to D-xylulose 5-phosphate.</text>
</comment>
<feature type="active site" description="Proton acceptor" evidence="8">
    <location>
        <position position="235"/>
    </location>
</feature>
<evidence type="ECO:0000259" key="11">
    <source>
        <dbReference type="Pfam" id="PF00370"/>
    </source>
</evidence>
<accession>A0ABQ5VWK2</accession>
<dbReference type="CDD" id="cd07808">
    <property type="entry name" value="ASKHA_NBD_FGGY_EcXK-like"/>
    <property type="match status" value="1"/>
</dbReference>
<evidence type="ECO:0000256" key="7">
    <source>
        <dbReference type="ARBA" id="ARBA00023277"/>
    </source>
</evidence>
<evidence type="ECO:0000256" key="1">
    <source>
        <dbReference type="ARBA" id="ARBA00009156"/>
    </source>
</evidence>
<keyword evidence="4 8" id="KW-0547">Nucleotide-binding</keyword>
<dbReference type="NCBIfam" id="TIGR01312">
    <property type="entry name" value="XylB"/>
    <property type="match status" value="1"/>
</dbReference>
<feature type="binding site" evidence="8">
    <location>
        <begin position="79"/>
        <end position="80"/>
    </location>
    <ligand>
        <name>substrate</name>
    </ligand>
</feature>
<dbReference type="InterPro" id="IPR018484">
    <property type="entry name" value="FGGY_N"/>
</dbReference>
<evidence type="ECO:0000256" key="5">
    <source>
        <dbReference type="ARBA" id="ARBA00022777"/>
    </source>
</evidence>
<dbReference type="SUPFAM" id="SSF53067">
    <property type="entry name" value="Actin-like ATPase domain"/>
    <property type="match status" value="2"/>
</dbReference>
<dbReference type="PROSITE" id="PS00445">
    <property type="entry name" value="FGGY_KINASES_2"/>
    <property type="match status" value="1"/>
</dbReference>
<sequence length="481" mass="51292">MYLGLDLGTSGLKGLLVSHDGTPVGEASAHYGVQQPHAGWSEQDPKVWVDALSQVLKNLRIDHAAEFAALRGLSFSGQMHGAVCLDDTGTPLRPCILWNDTRSAQQAAELDRMQGQRDISGNITFPGFTAPKLRWMQDNEPDLFAMVHKVLLPKDYLSFHLTGRYVTDMSDAAGTSWLDVGARRWSKALLAAGNMRLDQMPDLVEGCDVIGTPLPQICAEYGLSPTVQVVAGGADNAVAACGTGTVSQGQGFVSLGTSGVLLAARDSYAPDAATAVHTFCHAIPDRWYQMGVILSATDSMNWLARTLNSTPEQLAELVVRDISGPSHITFLPYLSGERTPHNDADIGGAFIGLRAHSTPADMTQAVMEGVGYALRDCLNALRKTGADLEQLLAIGGGTKSAFWLNSIATILNLDLVLPDKGGFGGALGAARLAMLADGADIKSALARPKIQETIKPTDALISAYDTGYQRFAKLYPSIKEL</sequence>
<dbReference type="Pfam" id="PF00370">
    <property type="entry name" value="FGGY_N"/>
    <property type="match status" value="1"/>
</dbReference>
<feature type="domain" description="Carbohydrate kinase FGGY N-terminal" evidence="11">
    <location>
        <begin position="1"/>
        <end position="242"/>
    </location>
</feature>
<evidence type="ECO:0000256" key="9">
    <source>
        <dbReference type="RuleBase" id="RU003733"/>
    </source>
</evidence>
<dbReference type="InterPro" id="IPR043129">
    <property type="entry name" value="ATPase_NBD"/>
</dbReference>
<comment type="catalytic activity">
    <reaction evidence="8 10">
        <text>D-xylulose + ATP = D-xylulose 5-phosphate + ADP + H(+)</text>
        <dbReference type="Rhea" id="RHEA:10964"/>
        <dbReference type="ChEBI" id="CHEBI:15378"/>
        <dbReference type="ChEBI" id="CHEBI:17140"/>
        <dbReference type="ChEBI" id="CHEBI:30616"/>
        <dbReference type="ChEBI" id="CHEBI:57737"/>
        <dbReference type="ChEBI" id="CHEBI:456216"/>
        <dbReference type="EC" id="2.7.1.17"/>
    </reaction>
</comment>
<dbReference type="InterPro" id="IPR018483">
    <property type="entry name" value="Carb_kinase_FGGY_CS"/>
</dbReference>
<evidence type="ECO:0000256" key="8">
    <source>
        <dbReference type="HAMAP-Rule" id="MF_02220"/>
    </source>
</evidence>
<evidence type="ECO:0000313" key="13">
    <source>
        <dbReference type="EMBL" id="GLQ35473.1"/>
    </source>
</evidence>
<dbReference type="PIRSF" id="PIRSF000538">
    <property type="entry name" value="GlpK"/>
    <property type="match status" value="1"/>
</dbReference>
<dbReference type="PANTHER" id="PTHR43095:SF6">
    <property type="entry name" value="XYLULOSE KINASE"/>
    <property type="match status" value="1"/>
</dbReference>
<evidence type="ECO:0000256" key="6">
    <source>
        <dbReference type="ARBA" id="ARBA00022840"/>
    </source>
</evidence>
<keyword evidence="7 8" id="KW-0119">Carbohydrate metabolism</keyword>
<gene>
    <name evidence="8 10 13" type="primary">xylB</name>
    <name evidence="13" type="ORF">GCM10007939_17560</name>
</gene>
<organism evidence="13 14">
    <name type="scientific">Amylibacter marinus</name>
    <dbReference type="NCBI Taxonomy" id="1475483"/>
    <lineage>
        <taxon>Bacteria</taxon>
        <taxon>Pseudomonadati</taxon>
        <taxon>Pseudomonadota</taxon>
        <taxon>Alphaproteobacteria</taxon>
        <taxon>Rhodobacterales</taxon>
        <taxon>Paracoccaceae</taxon>
        <taxon>Amylibacter</taxon>
    </lineage>
</organism>
<dbReference type="EMBL" id="BSNN01000004">
    <property type="protein sequence ID" value="GLQ35473.1"/>
    <property type="molecule type" value="Genomic_DNA"/>
</dbReference>
<evidence type="ECO:0000256" key="10">
    <source>
        <dbReference type="RuleBase" id="RU364073"/>
    </source>
</evidence>
<dbReference type="InterPro" id="IPR000577">
    <property type="entry name" value="Carb_kinase_FGGY"/>
</dbReference>
<dbReference type="InterPro" id="IPR006000">
    <property type="entry name" value="Xylulokinase"/>
</dbReference>
<dbReference type="InterPro" id="IPR018485">
    <property type="entry name" value="FGGY_C"/>
</dbReference>
<dbReference type="EC" id="2.7.1.17" evidence="8 10"/>
<feature type="site" description="Important for activity" evidence="8">
    <location>
        <position position="6"/>
    </location>
</feature>
<comment type="caution">
    <text evidence="13">The sequence shown here is derived from an EMBL/GenBank/DDBJ whole genome shotgun (WGS) entry which is preliminary data.</text>
</comment>
<dbReference type="RefSeq" id="WP_284377951.1">
    <property type="nucleotide sequence ID" value="NZ_BSNN01000004.1"/>
</dbReference>
<proteinExistence type="inferred from homology"/>
<keyword evidence="5 8" id="KW-0418">Kinase</keyword>
<name>A0ABQ5VWK2_9RHOB</name>
<reference evidence="14" key="1">
    <citation type="journal article" date="2019" name="Int. J. Syst. Evol. Microbiol.">
        <title>The Global Catalogue of Microorganisms (GCM) 10K type strain sequencing project: providing services to taxonomists for standard genome sequencing and annotation.</title>
        <authorList>
            <consortium name="The Broad Institute Genomics Platform"/>
            <consortium name="The Broad Institute Genome Sequencing Center for Infectious Disease"/>
            <person name="Wu L."/>
            <person name="Ma J."/>
        </authorList>
    </citation>
    <scope>NUCLEOTIDE SEQUENCE [LARGE SCALE GENOMIC DNA]</scope>
    <source>
        <strain evidence="14">NBRC 110140</strain>
    </source>
</reference>
<keyword evidence="14" id="KW-1185">Reference proteome</keyword>
<evidence type="ECO:0000256" key="4">
    <source>
        <dbReference type="ARBA" id="ARBA00022741"/>
    </source>
</evidence>
<evidence type="ECO:0000256" key="3">
    <source>
        <dbReference type="ARBA" id="ARBA00022679"/>
    </source>
</evidence>
<evidence type="ECO:0000313" key="14">
    <source>
        <dbReference type="Proteomes" id="UP001156694"/>
    </source>
</evidence>
<dbReference type="Gene3D" id="3.30.420.40">
    <property type="match status" value="2"/>
</dbReference>
<dbReference type="PROSITE" id="PS00933">
    <property type="entry name" value="FGGY_KINASES_1"/>
    <property type="match status" value="1"/>
</dbReference>
<keyword evidence="2 8" id="KW-0859">Xylose metabolism</keyword>
<protein>
    <recommendedName>
        <fullName evidence="8 10">Xylulose kinase</fullName>
        <shortName evidence="8 10">Xylulokinase</shortName>
        <ecNumber evidence="8 10">2.7.1.17</ecNumber>
    </recommendedName>
</protein>
<feature type="domain" description="Carbohydrate kinase FGGY C-terminal" evidence="12">
    <location>
        <begin position="252"/>
        <end position="436"/>
    </location>
</feature>
<evidence type="ECO:0000259" key="12">
    <source>
        <dbReference type="Pfam" id="PF02782"/>
    </source>
</evidence>
<dbReference type="PANTHER" id="PTHR43095">
    <property type="entry name" value="SUGAR KINASE"/>
    <property type="match status" value="1"/>
</dbReference>
<dbReference type="Pfam" id="PF02782">
    <property type="entry name" value="FGGY_C"/>
    <property type="match status" value="1"/>
</dbReference>
<dbReference type="HAMAP" id="MF_02220">
    <property type="entry name" value="XylB"/>
    <property type="match status" value="1"/>
</dbReference>
<dbReference type="Proteomes" id="UP001156694">
    <property type="component" value="Unassembled WGS sequence"/>
</dbReference>
<evidence type="ECO:0000256" key="2">
    <source>
        <dbReference type="ARBA" id="ARBA00022629"/>
    </source>
</evidence>
<keyword evidence="6 8" id="KW-0067">ATP-binding</keyword>
<comment type="similarity">
    <text evidence="1 8 9">Belongs to the FGGY kinase family.</text>
</comment>
<keyword evidence="3 8" id="KW-0808">Transferase</keyword>
<dbReference type="InterPro" id="IPR050406">
    <property type="entry name" value="FGGY_Carb_Kinase"/>
</dbReference>